<dbReference type="Gene3D" id="3.40.630.30">
    <property type="match status" value="1"/>
</dbReference>
<feature type="domain" description="Increased DNA methylation 1 C-terminal" evidence="6">
    <location>
        <begin position="776"/>
        <end position="915"/>
    </location>
</feature>
<dbReference type="Proteomes" id="UP000826271">
    <property type="component" value="Unassembled WGS sequence"/>
</dbReference>
<dbReference type="SUPFAM" id="SSF55729">
    <property type="entry name" value="Acyl-CoA N-acyltransferases (Nat)"/>
    <property type="match status" value="1"/>
</dbReference>
<dbReference type="InterPro" id="IPR016181">
    <property type="entry name" value="Acyl_CoA_acyltransferase"/>
</dbReference>
<dbReference type="InterPro" id="IPR056511">
    <property type="entry name" value="IDM1_C"/>
</dbReference>
<dbReference type="Pfam" id="PF16135">
    <property type="entry name" value="TDBD"/>
    <property type="match status" value="1"/>
</dbReference>
<dbReference type="EMBL" id="WHWC01000012">
    <property type="protein sequence ID" value="KAG8373065.1"/>
    <property type="molecule type" value="Genomic_DNA"/>
</dbReference>
<feature type="region of interest" description="Disordered" evidence="3">
    <location>
        <begin position="21"/>
        <end position="64"/>
    </location>
</feature>
<keyword evidence="8" id="KW-1185">Reference proteome</keyword>
<reference evidence="7" key="1">
    <citation type="submission" date="2019-10" db="EMBL/GenBank/DDBJ databases">
        <authorList>
            <person name="Zhang R."/>
            <person name="Pan Y."/>
            <person name="Wang J."/>
            <person name="Ma R."/>
            <person name="Yu S."/>
        </authorList>
    </citation>
    <scope>NUCLEOTIDE SEQUENCE</scope>
    <source>
        <strain evidence="7">LA-IB0</strain>
        <tissue evidence="7">Leaf</tissue>
    </source>
</reference>
<accession>A0AAV6X1P8</accession>
<dbReference type="GO" id="GO:0005634">
    <property type="term" value="C:nucleus"/>
    <property type="evidence" value="ECO:0007669"/>
    <property type="project" value="UniProtKB-SubCell"/>
</dbReference>
<evidence type="ECO:0000256" key="3">
    <source>
        <dbReference type="SAM" id="MobiDB-lite"/>
    </source>
</evidence>
<feature type="domain" description="DUF7028" evidence="5">
    <location>
        <begin position="346"/>
        <end position="410"/>
    </location>
</feature>
<feature type="region of interest" description="Disordered" evidence="3">
    <location>
        <begin position="277"/>
        <end position="358"/>
    </location>
</feature>
<comment type="subcellular location">
    <subcellularLocation>
        <location evidence="1">Nucleus</location>
    </subcellularLocation>
</comment>
<gene>
    <name evidence="7" type="ORF">BUALT_Bualt12G0132000</name>
</gene>
<evidence type="ECO:0000259" key="6">
    <source>
        <dbReference type="Pfam" id="PF23209"/>
    </source>
</evidence>
<dbReference type="Pfam" id="PF22970">
    <property type="entry name" value="DUF7028"/>
    <property type="match status" value="1"/>
</dbReference>
<protein>
    <recommendedName>
        <fullName evidence="9">N-acetyltransferase domain-containing protein</fullName>
    </recommendedName>
</protein>
<proteinExistence type="predicted"/>
<name>A0AAV6X1P8_9LAMI</name>
<comment type="caution">
    <text evidence="7">The sequence shown here is derived from an EMBL/GenBank/DDBJ whole genome shotgun (WGS) entry which is preliminary data.</text>
</comment>
<evidence type="ECO:0000256" key="2">
    <source>
        <dbReference type="ARBA" id="ARBA00023242"/>
    </source>
</evidence>
<dbReference type="PANTHER" id="PTHR46309">
    <property type="entry name" value="PHD FINGER PROTEIN 12"/>
    <property type="match status" value="1"/>
</dbReference>
<feature type="compositionally biased region" description="Basic and acidic residues" evidence="3">
    <location>
        <begin position="440"/>
        <end position="455"/>
    </location>
</feature>
<organism evidence="7 8">
    <name type="scientific">Buddleja alternifolia</name>
    <dbReference type="NCBI Taxonomy" id="168488"/>
    <lineage>
        <taxon>Eukaryota</taxon>
        <taxon>Viridiplantae</taxon>
        <taxon>Streptophyta</taxon>
        <taxon>Embryophyta</taxon>
        <taxon>Tracheophyta</taxon>
        <taxon>Spermatophyta</taxon>
        <taxon>Magnoliopsida</taxon>
        <taxon>eudicotyledons</taxon>
        <taxon>Gunneridae</taxon>
        <taxon>Pentapetalae</taxon>
        <taxon>asterids</taxon>
        <taxon>lamiids</taxon>
        <taxon>Lamiales</taxon>
        <taxon>Scrophulariaceae</taxon>
        <taxon>Buddlejeae</taxon>
        <taxon>Buddleja</taxon>
    </lineage>
</organism>
<dbReference type="InterPro" id="IPR032308">
    <property type="entry name" value="TDBD"/>
</dbReference>
<evidence type="ECO:0000313" key="8">
    <source>
        <dbReference type="Proteomes" id="UP000826271"/>
    </source>
</evidence>
<dbReference type="GO" id="GO:0006357">
    <property type="term" value="P:regulation of transcription by RNA polymerase II"/>
    <property type="evidence" value="ECO:0007669"/>
    <property type="project" value="TreeGrafter"/>
</dbReference>
<dbReference type="InterPro" id="IPR042163">
    <property type="entry name" value="PHF12"/>
</dbReference>
<dbReference type="GO" id="GO:0003714">
    <property type="term" value="F:transcription corepressor activity"/>
    <property type="evidence" value="ECO:0007669"/>
    <property type="project" value="InterPro"/>
</dbReference>
<dbReference type="AlphaFoldDB" id="A0AAV6X1P8"/>
<dbReference type="InterPro" id="IPR054292">
    <property type="entry name" value="DUF7028"/>
</dbReference>
<dbReference type="PANTHER" id="PTHR46309:SF1">
    <property type="entry name" value="PHD FINGER PROTEIN 12"/>
    <property type="match status" value="1"/>
</dbReference>
<keyword evidence="2" id="KW-0539">Nucleus</keyword>
<evidence type="ECO:0000313" key="7">
    <source>
        <dbReference type="EMBL" id="KAG8373065.1"/>
    </source>
</evidence>
<evidence type="ECO:0000256" key="1">
    <source>
        <dbReference type="ARBA" id="ARBA00004123"/>
    </source>
</evidence>
<evidence type="ECO:0000259" key="4">
    <source>
        <dbReference type="Pfam" id="PF16135"/>
    </source>
</evidence>
<feature type="region of interest" description="Disordered" evidence="3">
    <location>
        <begin position="411"/>
        <end position="473"/>
    </location>
</feature>
<feature type="compositionally biased region" description="Basic and acidic residues" evidence="3">
    <location>
        <begin position="339"/>
        <end position="358"/>
    </location>
</feature>
<dbReference type="Pfam" id="PF23209">
    <property type="entry name" value="IDM1_C"/>
    <property type="match status" value="1"/>
</dbReference>
<evidence type="ECO:0000259" key="5">
    <source>
        <dbReference type="Pfam" id="PF22970"/>
    </source>
</evidence>
<evidence type="ECO:0008006" key="9">
    <source>
        <dbReference type="Google" id="ProtNLM"/>
    </source>
</evidence>
<feature type="domain" description="Tify" evidence="4">
    <location>
        <begin position="591"/>
        <end position="641"/>
    </location>
</feature>
<sequence length="933" mass="105456">MEGSVGSRGVLKKKSSSGCLIIKNKSGDKNSDGGLGNLSDKKEKKRPRLVASSSGSSSSDDDECLEFMRRKINEKRLHNGSMRPKKDEFEIRECDRSNVGVEISGERKRSRLDLFEFDEYDDFDGKTMRNDYSKDRFEMVGRSGVGSKKNLVVKQGSCKGSSSVKSKGLEYCAGRNKGFESKNDEAHMPISLLKLKYQESADEPIRLQGKNGVLKVMVNKKKQMEFTSKCRNHDSKKVKERKVLKSDDVVKKESLERLHENRGLFVDKEKSVAKEKGKLKLEKVKPFSNKGRNGSDSEIDGTDTVLKLTPPGVKASSSKKRVKKDEELSSSPEKFTPSKRKEGKEEKAKRAGSTEKQMLREKIRGMLIDAGWTIDYRPRRNRDYLDSVYINPSGTAYWSIVKAYDAFKKQSEEDNGNNKSDVGSPISEGMINKLTRQTKKKIEQEMTRKRKEDVMIKSGPKFAESSDSDQNEERLSSYIKQKYKFKRGKLCNVDQEKDDDLRDDSSKRKPAKTLVEKPSNYAKSNVIQGRTSKIIGRCTLLVRGENSDSDGYVPYSGKRTVLAWLIDSGTAKLSEKVQYMNRRRTRVMLKGWITRDGIHCGCCSKILAVSKFELHAGSKSRQAFQNIVLESGSSLLQCQIDAWNKQDESMLPSGDWHCPNCTCKFCGQHASGNVSDENDSTCDELNKCSFFHKSCSEKVYALPMSSNGASFCGLKCQEIYDHLQKILGVKNELESGFSWSLIQRSNVSDTTHRGFSQRVECNSKLAVAASVMDECFLPIVDRRSGINIIHNVVYNCRSNFNRLNYHGFYTAILERGDEIISAASIRIHGTRLAEMPFIGTRGMYRRQGMCRLLLSAIETELRSLKVEQLVVPAISEHTNTWTTVFGFHELEDVHKKGIKSLNMLVFPGTDMLQKQLLEQEISNGKTFLSFFIF</sequence>